<dbReference type="RefSeq" id="WP_089398195.1">
    <property type="nucleotide sequence ID" value="NZ_FZOT01000002.1"/>
</dbReference>
<dbReference type="EMBL" id="FZOT01000002">
    <property type="protein sequence ID" value="SNS35440.1"/>
    <property type="molecule type" value="Genomic_DNA"/>
</dbReference>
<name>A0A239DSH1_9BURK</name>
<dbReference type="InterPro" id="IPR011033">
    <property type="entry name" value="PRC_barrel-like_sf"/>
</dbReference>
<accession>A0A239DSH1</accession>
<organism evidence="2 3">
    <name type="scientific">Noviherbaspirillum humi</name>
    <dbReference type="NCBI Taxonomy" id="1688639"/>
    <lineage>
        <taxon>Bacteria</taxon>
        <taxon>Pseudomonadati</taxon>
        <taxon>Pseudomonadota</taxon>
        <taxon>Betaproteobacteria</taxon>
        <taxon>Burkholderiales</taxon>
        <taxon>Oxalobacteraceae</taxon>
        <taxon>Noviherbaspirillum</taxon>
    </lineage>
</organism>
<evidence type="ECO:0000259" key="1">
    <source>
        <dbReference type="Pfam" id="PF05239"/>
    </source>
</evidence>
<proteinExistence type="predicted"/>
<evidence type="ECO:0000313" key="2">
    <source>
        <dbReference type="EMBL" id="SNS35440.1"/>
    </source>
</evidence>
<dbReference type="SUPFAM" id="SSF50346">
    <property type="entry name" value="PRC-barrel domain"/>
    <property type="match status" value="1"/>
</dbReference>
<dbReference type="InterPro" id="IPR027275">
    <property type="entry name" value="PRC-brl_dom"/>
</dbReference>
<keyword evidence="3" id="KW-1185">Reference proteome</keyword>
<dbReference type="AlphaFoldDB" id="A0A239DSH1"/>
<dbReference type="OrthoDB" id="8781360at2"/>
<dbReference type="Pfam" id="PF05239">
    <property type="entry name" value="PRC"/>
    <property type="match status" value="1"/>
</dbReference>
<protein>
    <submittedName>
        <fullName evidence="2">PRC-barrel domain-containing protein</fullName>
    </submittedName>
</protein>
<feature type="domain" description="PRC-barrel" evidence="1">
    <location>
        <begin position="35"/>
        <end position="87"/>
    </location>
</feature>
<reference evidence="2 3" key="1">
    <citation type="submission" date="2017-06" db="EMBL/GenBank/DDBJ databases">
        <authorList>
            <person name="Kim H.J."/>
            <person name="Triplett B.A."/>
        </authorList>
    </citation>
    <scope>NUCLEOTIDE SEQUENCE [LARGE SCALE GENOMIC DNA]</scope>
    <source>
        <strain evidence="2 3">U15</strain>
    </source>
</reference>
<dbReference type="Proteomes" id="UP000198284">
    <property type="component" value="Unassembled WGS sequence"/>
</dbReference>
<gene>
    <name evidence="2" type="ORF">SAMN06265795_102347</name>
</gene>
<sequence>MLHSHTGSLTGSPMAATARRLTRVHATQSGVARMMEGCSVAMRDGTVLGSVLHMMIDARTQQLRYVVLACNAGGELAIPWKSLYFDSAASRLVCWAW</sequence>
<evidence type="ECO:0000313" key="3">
    <source>
        <dbReference type="Proteomes" id="UP000198284"/>
    </source>
</evidence>